<feature type="region of interest" description="Disordered" evidence="1">
    <location>
        <begin position="679"/>
        <end position="733"/>
    </location>
</feature>
<feature type="compositionally biased region" description="Basic and acidic residues" evidence="1">
    <location>
        <begin position="923"/>
        <end position="936"/>
    </location>
</feature>
<gene>
    <name evidence="2" type="ORF">TWF730_002551</name>
</gene>
<feature type="compositionally biased region" description="Polar residues" evidence="1">
    <location>
        <begin position="295"/>
        <end position="333"/>
    </location>
</feature>
<name>A0AAV9UAZ6_9PEZI</name>
<feature type="region of interest" description="Disordered" evidence="1">
    <location>
        <begin position="1096"/>
        <end position="1172"/>
    </location>
</feature>
<evidence type="ECO:0000313" key="2">
    <source>
        <dbReference type="EMBL" id="KAK6338488.1"/>
    </source>
</evidence>
<feature type="compositionally biased region" description="Polar residues" evidence="1">
    <location>
        <begin position="953"/>
        <end position="976"/>
    </location>
</feature>
<feature type="compositionally biased region" description="Polar residues" evidence="1">
    <location>
        <begin position="987"/>
        <end position="1014"/>
    </location>
</feature>
<feature type="region of interest" description="Disordered" evidence="1">
    <location>
        <begin position="552"/>
        <end position="603"/>
    </location>
</feature>
<feature type="compositionally biased region" description="Polar residues" evidence="1">
    <location>
        <begin position="832"/>
        <end position="843"/>
    </location>
</feature>
<keyword evidence="3" id="KW-1185">Reference proteome</keyword>
<dbReference type="EMBL" id="JAVHNS010000012">
    <property type="protein sequence ID" value="KAK6338488.1"/>
    <property type="molecule type" value="Genomic_DNA"/>
</dbReference>
<feature type="compositionally biased region" description="Basic and acidic residues" evidence="1">
    <location>
        <begin position="557"/>
        <end position="566"/>
    </location>
</feature>
<feature type="region of interest" description="Disordered" evidence="1">
    <location>
        <begin position="287"/>
        <end position="464"/>
    </location>
</feature>
<feature type="region of interest" description="Disordered" evidence="1">
    <location>
        <begin position="762"/>
        <end position="791"/>
    </location>
</feature>
<feature type="compositionally biased region" description="Polar residues" evidence="1">
    <location>
        <begin position="443"/>
        <end position="453"/>
    </location>
</feature>
<feature type="compositionally biased region" description="Polar residues" evidence="1">
    <location>
        <begin position="366"/>
        <end position="416"/>
    </location>
</feature>
<organism evidence="2 3">
    <name type="scientific">Orbilia blumenaviensis</name>
    <dbReference type="NCBI Taxonomy" id="1796055"/>
    <lineage>
        <taxon>Eukaryota</taxon>
        <taxon>Fungi</taxon>
        <taxon>Dikarya</taxon>
        <taxon>Ascomycota</taxon>
        <taxon>Pezizomycotina</taxon>
        <taxon>Orbiliomycetes</taxon>
        <taxon>Orbiliales</taxon>
        <taxon>Orbiliaceae</taxon>
        <taxon>Orbilia</taxon>
    </lineage>
</organism>
<feature type="compositionally biased region" description="Polar residues" evidence="1">
    <location>
        <begin position="853"/>
        <end position="876"/>
    </location>
</feature>
<feature type="compositionally biased region" description="Polar residues" evidence="1">
    <location>
        <begin position="768"/>
        <end position="787"/>
    </location>
</feature>
<feature type="compositionally biased region" description="Low complexity" evidence="1">
    <location>
        <begin position="697"/>
        <end position="709"/>
    </location>
</feature>
<sequence>MDKLPNRCLRWHQGSFGVLFFLIVLLYSRNVAAWYQLNLFKDRPSWWNRADISAPAEVMAQESNGYACTSNNRPLDASTTDSVVIWNRPGAGSTIVKAVAFYDDQNCGTTPDPITGRLPLPSTILIMNLASPNGVTYFSLGPYNLEFQWGSYRALDVAAERNPRKILSQFTGEPLSDTIIRRNPTPISAGKPYLPPVKVGANLSKSERFQLLRRIGTISSMLRHIGESGLLPESKRNDKRVQAISSILMSQMGKEIREESEKLEPIRQILASSPSAVGGASGAIPGISMIRNSRDPSSGLQGDPSNLSNLRSGTQPNSQIPGLNLGQEPSNYPGSIKVIPREGQILPTYDNEDRPESRYVPGPMPQGNSQASQNNIPQVNSRTSTISPTNLAGSQNPPLNLGSSYASTEGSQQPASIGSDRDLNPGGRSGPSGPSRDRIVQEASATGNNNQFPNLAPAAGGESRPENQYIVPNLPPIGLHPEILNALLRGDNPDALASRQVDVTALLRSYQGAPDKKRWMATIIAMTKNAQKVYAIANQIYDLGQKRVIPAQGGRVDPLRGPDKDSGAGGVDQNQGVPPSNPVYRATPPAQEQLPNGGQPQNGAVLGQQRVVQEFGQRPGSTIPPNVQVHRPDQMQIELPQDEASIDSQLLDTRPGQLTGAGASAVNRPSTQMLMEPSSVGLENEQGGPRGQPPPTQQIQNTQPQTVNTGSLQGGEEDQGQPRDASVESGPPVNLGEWAVAQQPQAPHVFRMGNFNPITGGAPAGRPVSQQGLTDVQIPPRTTSGTENAFDLDPENRAATEQERPLIGGTKLPPANNVRWLQEQLDPFKRQSVPTSQIEQSYSGDELPATRSLPGTQLVSQEPVLSTNQGPGTKQGNIVPRPNRNLATNVELQAPDQGGQVEPSVEENPLPAGRHPSSFALDYNRDSEAVPSDGDRSASAGLHNIPAMFQREVPSQPSAVSQEQGVPSQSNQQLFNRPSVGQLRPSRGNTPPEDQQTGAIPEVQLQSIPRPSNIETEEEEEISPANGQNGPRTRILQGANESEEGVTQVPSLEMQAGDFGTRVSSPNSDLIDFLNNPGMFGLDQEEPDRVPIQDAEERGLEPVGDVTNSVVPGLLQGEAPKENPQANLQGAYEEPEVEPAPENFLGRQSEGVLRDPGLEPPGFERVPQPLFPSAATQGMSNLIFPDEQLLRPPPMRVPLRGLVITKPIESVYPETPGSGLDFTLSRSLAQQRETDNYRRAMGAKEVPGYTTPLYLRSTSTKPDPVLDPFLEEDNTPLRPLAMMENMEPNTNRKQVWDSFGGYEFTDPMLDRGLAMREIEEDRERRQRSLDENPRLAWRNYLAEMAKLQQQRRMVPEDVPSWSGPQFLEQEFESKLDPSNFVIEEDLNAFENPDDYDWNWDEVEKTLRAKKIKPSPDYQQR</sequence>
<feature type="region of interest" description="Disordered" evidence="1">
    <location>
        <begin position="828"/>
        <end position="1049"/>
    </location>
</feature>
<dbReference type="Proteomes" id="UP001373714">
    <property type="component" value="Unassembled WGS sequence"/>
</dbReference>
<reference evidence="2 3" key="1">
    <citation type="submission" date="2019-10" db="EMBL/GenBank/DDBJ databases">
        <authorList>
            <person name="Palmer J.M."/>
        </authorList>
    </citation>
    <scope>NUCLEOTIDE SEQUENCE [LARGE SCALE GENOMIC DNA]</scope>
    <source>
        <strain evidence="2 3">TWF730</strain>
    </source>
</reference>
<evidence type="ECO:0000313" key="3">
    <source>
        <dbReference type="Proteomes" id="UP001373714"/>
    </source>
</evidence>
<evidence type="ECO:0000256" key="1">
    <source>
        <dbReference type="SAM" id="MobiDB-lite"/>
    </source>
</evidence>
<protein>
    <submittedName>
        <fullName evidence="2">Uncharacterized protein</fullName>
    </submittedName>
</protein>
<accession>A0AAV9UAZ6</accession>
<proteinExistence type="predicted"/>
<feature type="compositionally biased region" description="Polar residues" evidence="1">
    <location>
        <begin position="593"/>
        <end position="602"/>
    </location>
</feature>
<comment type="caution">
    <text evidence="2">The sequence shown here is derived from an EMBL/GenBank/DDBJ whole genome shotgun (WGS) entry which is preliminary data.</text>
</comment>